<protein>
    <submittedName>
        <fullName evidence="4">Spore germination protein</fullName>
    </submittedName>
</protein>
<evidence type="ECO:0000256" key="1">
    <source>
        <dbReference type="ARBA" id="ARBA00005278"/>
    </source>
</evidence>
<feature type="transmembrane region" description="Helical" evidence="3">
    <location>
        <begin position="391"/>
        <end position="410"/>
    </location>
</feature>
<evidence type="ECO:0000313" key="4">
    <source>
        <dbReference type="EMBL" id="GCD10819.1"/>
    </source>
</evidence>
<evidence type="ECO:0000256" key="3">
    <source>
        <dbReference type="SAM" id="Phobius"/>
    </source>
</evidence>
<feature type="transmembrane region" description="Helical" evidence="3">
    <location>
        <begin position="337"/>
        <end position="355"/>
    </location>
</feature>
<dbReference type="PANTHER" id="PTHR22550:SF5">
    <property type="entry name" value="LEUCINE ZIPPER PROTEIN 4"/>
    <property type="match status" value="1"/>
</dbReference>
<dbReference type="Pfam" id="PF03323">
    <property type="entry name" value="GerA"/>
    <property type="match status" value="1"/>
</dbReference>
<dbReference type="OrthoDB" id="9772630at2"/>
<feature type="transmembrane region" description="Helical" evidence="3">
    <location>
        <begin position="295"/>
        <end position="317"/>
    </location>
</feature>
<keyword evidence="5" id="KW-1185">Reference proteome</keyword>
<dbReference type="RefSeq" id="WP_125002060.1">
    <property type="nucleotide sequence ID" value="NZ_BHYK01000012.1"/>
</dbReference>
<dbReference type="AlphaFoldDB" id="A0A401UMQ5"/>
<feature type="transmembrane region" description="Helical" evidence="3">
    <location>
        <begin position="367"/>
        <end position="385"/>
    </location>
</feature>
<proteinExistence type="inferred from homology"/>
<keyword evidence="3" id="KW-1133">Transmembrane helix</keyword>
<dbReference type="EMBL" id="BHYK01000012">
    <property type="protein sequence ID" value="GCD10819.1"/>
    <property type="molecule type" value="Genomic_DNA"/>
</dbReference>
<name>A0A401UMQ5_9CLOT</name>
<evidence type="ECO:0000256" key="2">
    <source>
        <dbReference type="ARBA" id="ARBA00023136"/>
    </source>
</evidence>
<dbReference type="PANTHER" id="PTHR22550">
    <property type="entry name" value="SPORE GERMINATION PROTEIN"/>
    <property type="match status" value="1"/>
</dbReference>
<dbReference type="InterPro" id="IPR050768">
    <property type="entry name" value="UPF0353/GerABKA_families"/>
</dbReference>
<dbReference type="PIRSF" id="PIRSF005690">
    <property type="entry name" value="GerBA"/>
    <property type="match status" value="1"/>
</dbReference>
<gene>
    <name evidence="4" type="primary">grka</name>
    <name evidence="4" type="ORF">Ctaglu_24420</name>
</gene>
<organism evidence="4 5">
    <name type="scientific">Clostridium tagluense</name>
    <dbReference type="NCBI Taxonomy" id="360422"/>
    <lineage>
        <taxon>Bacteria</taxon>
        <taxon>Bacillati</taxon>
        <taxon>Bacillota</taxon>
        <taxon>Clostridia</taxon>
        <taxon>Eubacteriales</taxon>
        <taxon>Clostridiaceae</taxon>
        <taxon>Clostridium</taxon>
    </lineage>
</organism>
<comment type="similarity">
    <text evidence="1">Belongs to the GerABKA family.</text>
</comment>
<dbReference type="Proteomes" id="UP000287872">
    <property type="component" value="Unassembled WGS sequence"/>
</dbReference>
<evidence type="ECO:0000313" key="5">
    <source>
        <dbReference type="Proteomes" id="UP000287872"/>
    </source>
</evidence>
<reference evidence="4 5" key="1">
    <citation type="submission" date="2018-11" db="EMBL/GenBank/DDBJ databases">
        <title>Genome sequencing and assembly of Clostridium tagluense strain A121.</title>
        <authorList>
            <person name="Murakami T."/>
            <person name="Segawa T."/>
            <person name="Shcherbakova V.A."/>
            <person name="Mori H."/>
            <person name="Yoshimura Y."/>
        </authorList>
    </citation>
    <scope>NUCLEOTIDE SEQUENCE [LARGE SCALE GENOMIC DNA]</scope>
    <source>
        <strain evidence="4 5">A121</strain>
    </source>
</reference>
<dbReference type="InterPro" id="IPR004995">
    <property type="entry name" value="Spore_Ger"/>
</dbReference>
<accession>A0A401UMQ5</accession>
<dbReference type="GO" id="GO:0016020">
    <property type="term" value="C:membrane"/>
    <property type="evidence" value="ECO:0007669"/>
    <property type="project" value="InterPro"/>
</dbReference>
<feature type="transmembrane region" description="Helical" evidence="3">
    <location>
        <begin position="417"/>
        <end position="443"/>
    </location>
</feature>
<sequence length="497" mass="55814">MNTNDFSNIKLVTSLDENINIIKNIFTNDITVVYRLLSVGRPNITKCMLIYIDGMANTQLINENIIKPILLSHIADINHSEIMDVLMQEVLLTGNNKKSDVVDDIISGIIYGKTMLFIDGFANAIIIDTIGWETRDISEPQAETIVRGPREGFTESMSLNLTLIRRRVINPNLKFTFMKMGKQTKTQICVCYIEGIAKEPILKELMKRLNDIDIDGILDSGYVEELIKDAPYSPFRTIINTERPDVVVAKLLEGRFAVICDGSPIVLTLPTIFVEVFQSNEDYYDNFLYSSFVRLLRWLCFFISTSTSAIYVALVTFHQELIPTPFLLSIYSARKGTPFPSIVEAMAMMIIFEILKEAGLRMPKQVGGAISIVGALVLGDAAVSARLVSAPIVIITAMTGIASIMLPQVLGLVEIRIIFLLLSSFLGLYGYIFGVMGLVLHMMSIRSFGIPYMLNVPSFSTQDIKDTAIRAPWWAMYLRPKMFSKNKKRIKKGRKKV</sequence>
<comment type="caution">
    <text evidence="4">The sequence shown here is derived from an EMBL/GenBank/DDBJ whole genome shotgun (WGS) entry which is preliminary data.</text>
</comment>
<keyword evidence="3" id="KW-0812">Transmembrane</keyword>
<keyword evidence="2 3" id="KW-0472">Membrane</keyword>
<dbReference type="GO" id="GO:0009847">
    <property type="term" value="P:spore germination"/>
    <property type="evidence" value="ECO:0007669"/>
    <property type="project" value="InterPro"/>
</dbReference>